<comment type="caution">
    <text evidence="1">The sequence shown here is derived from an EMBL/GenBank/DDBJ whole genome shotgun (WGS) entry which is preliminary data.</text>
</comment>
<organism evidence="1 2">
    <name type="scientific">Halocaridina rubra</name>
    <name type="common">Hawaiian red shrimp</name>
    <dbReference type="NCBI Taxonomy" id="373956"/>
    <lineage>
        <taxon>Eukaryota</taxon>
        <taxon>Metazoa</taxon>
        <taxon>Ecdysozoa</taxon>
        <taxon>Arthropoda</taxon>
        <taxon>Crustacea</taxon>
        <taxon>Multicrustacea</taxon>
        <taxon>Malacostraca</taxon>
        <taxon>Eumalacostraca</taxon>
        <taxon>Eucarida</taxon>
        <taxon>Decapoda</taxon>
        <taxon>Pleocyemata</taxon>
        <taxon>Caridea</taxon>
        <taxon>Atyoidea</taxon>
        <taxon>Atyidae</taxon>
        <taxon>Halocaridina</taxon>
    </lineage>
</organism>
<feature type="non-terminal residue" evidence="1">
    <location>
        <position position="57"/>
    </location>
</feature>
<evidence type="ECO:0000313" key="2">
    <source>
        <dbReference type="Proteomes" id="UP001381693"/>
    </source>
</evidence>
<evidence type="ECO:0000313" key="1">
    <source>
        <dbReference type="EMBL" id="KAK7072128.1"/>
    </source>
</evidence>
<gene>
    <name evidence="1" type="ORF">SK128_020758</name>
</gene>
<protein>
    <submittedName>
        <fullName evidence="1">Uncharacterized protein</fullName>
    </submittedName>
</protein>
<sequence>MSSHVTCNRYSGIQRATRLSLVHAWPNNPAGDNCQNDLPVSEQIGEANYLHNDLLIT</sequence>
<reference evidence="1 2" key="1">
    <citation type="submission" date="2023-11" db="EMBL/GenBank/DDBJ databases">
        <title>Halocaridina rubra genome assembly.</title>
        <authorList>
            <person name="Smith C."/>
        </authorList>
    </citation>
    <scope>NUCLEOTIDE SEQUENCE [LARGE SCALE GENOMIC DNA]</scope>
    <source>
        <strain evidence="1">EP-1</strain>
        <tissue evidence="1">Whole</tissue>
    </source>
</reference>
<dbReference type="Proteomes" id="UP001381693">
    <property type="component" value="Unassembled WGS sequence"/>
</dbReference>
<dbReference type="AlphaFoldDB" id="A0AAN9A205"/>
<dbReference type="EMBL" id="JAXCGZ010013663">
    <property type="protein sequence ID" value="KAK7072128.1"/>
    <property type="molecule type" value="Genomic_DNA"/>
</dbReference>
<name>A0AAN9A205_HALRR</name>
<proteinExistence type="predicted"/>
<keyword evidence="2" id="KW-1185">Reference proteome</keyword>
<accession>A0AAN9A205</accession>